<comment type="subcellular location">
    <subcellularLocation>
        <location evidence="1">Cell envelope</location>
    </subcellularLocation>
</comment>
<evidence type="ECO:0000256" key="2">
    <source>
        <dbReference type="ARBA" id="ARBA00008814"/>
    </source>
</evidence>
<accession>A0ABQ1ZMD8</accession>
<evidence type="ECO:0000256" key="6">
    <source>
        <dbReference type="SAM" id="SignalP"/>
    </source>
</evidence>
<dbReference type="Pfam" id="PF01497">
    <property type="entry name" value="Peripla_BP_2"/>
    <property type="match status" value="1"/>
</dbReference>
<evidence type="ECO:0000256" key="3">
    <source>
        <dbReference type="ARBA" id="ARBA00022448"/>
    </source>
</evidence>
<dbReference type="PANTHER" id="PTHR30532:SF26">
    <property type="entry name" value="IRON(3+)-HYDROXAMATE-BINDING PROTEIN FHUD"/>
    <property type="match status" value="1"/>
</dbReference>
<keyword evidence="4 6" id="KW-0732">Signal</keyword>
<reference evidence="9" key="1">
    <citation type="journal article" date="2019" name="Int. J. Syst. Evol. Microbiol.">
        <title>The Global Catalogue of Microorganisms (GCM) 10K type strain sequencing project: providing services to taxonomists for standard genome sequencing and annotation.</title>
        <authorList>
            <consortium name="The Broad Institute Genomics Platform"/>
            <consortium name="The Broad Institute Genome Sequencing Center for Infectious Disease"/>
            <person name="Wu L."/>
            <person name="Ma J."/>
        </authorList>
    </citation>
    <scope>NUCLEOTIDE SEQUENCE [LARGE SCALE GENOMIC DNA]</scope>
    <source>
        <strain evidence="9">CCM 8702</strain>
    </source>
</reference>
<keyword evidence="3" id="KW-0813">Transport</keyword>
<evidence type="ECO:0000313" key="9">
    <source>
        <dbReference type="Proteomes" id="UP000605427"/>
    </source>
</evidence>
<evidence type="ECO:0000313" key="8">
    <source>
        <dbReference type="EMBL" id="GGH70382.1"/>
    </source>
</evidence>
<organism evidence="8 9">
    <name type="scientific">Saccharibacillus endophyticus</name>
    <dbReference type="NCBI Taxonomy" id="2060666"/>
    <lineage>
        <taxon>Bacteria</taxon>
        <taxon>Bacillati</taxon>
        <taxon>Bacillota</taxon>
        <taxon>Bacilli</taxon>
        <taxon>Bacillales</taxon>
        <taxon>Paenibacillaceae</taxon>
        <taxon>Saccharibacillus</taxon>
    </lineage>
</organism>
<evidence type="ECO:0000256" key="1">
    <source>
        <dbReference type="ARBA" id="ARBA00004196"/>
    </source>
</evidence>
<comment type="caution">
    <text evidence="8">The sequence shown here is derived from an EMBL/GenBank/DDBJ whole genome shotgun (WGS) entry which is preliminary data.</text>
</comment>
<dbReference type="EMBL" id="BMDD01000001">
    <property type="protein sequence ID" value="GGH70382.1"/>
    <property type="molecule type" value="Genomic_DNA"/>
</dbReference>
<keyword evidence="9" id="KW-1185">Reference proteome</keyword>
<feature type="region of interest" description="Disordered" evidence="5">
    <location>
        <begin position="27"/>
        <end position="66"/>
    </location>
</feature>
<feature type="signal peptide" evidence="6">
    <location>
        <begin position="1"/>
        <end position="22"/>
    </location>
</feature>
<gene>
    <name evidence="8" type="primary">fhuD</name>
    <name evidence="8" type="ORF">GCM10007362_06450</name>
</gene>
<evidence type="ECO:0000259" key="7">
    <source>
        <dbReference type="PROSITE" id="PS50983"/>
    </source>
</evidence>
<evidence type="ECO:0000256" key="5">
    <source>
        <dbReference type="SAM" id="MobiDB-lite"/>
    </source>
</evidence>
<dbReference type="Proteomes" id="UP000605427">
    <property type="component" value="Unassembled WGS sequence"/>
</dbReference>
<dbReference type="InterPro" id="IPR002491">
    <property type="entry name" value="ABC_transptr_periplasmic_BD"/>
</dbReference>
<sequence length="345" mass="37146">MLKRYNAALLLLVMAFMLVLSACGQPTSNAADTSSTTETKEQAAVEKTAEETPAEPAAEKTAATESDTVTFASDAGDVQVPRNPQRIVDLTAFTTGYLVALDAPVAGALSGAINNKYIKEQLAAQGTVDLGDLPTAEPILELKPDLIIAYKGTEGIDQLSAIAPVVQFEYGKRTYKDLLLELGKLTDREDQAKAWIENWESQINELKPQVEAAVGDRTVSILNPYDKGLYVFGHNYGRGGEILYGEFGLKAPEKAQAEAIDSGTGFASISLELLPEYAGDIIFTSPWSGDDSDPEVVYGNSIWKNLPAVKAGNVFRLDPKSDTYNDPISLEGQLKFITDSLLSAK</sequence>
<dbReference type="Gene3D" id="3.40.50.1980">
    <property type="entry name" value="Nitrogenase molybdenum iron protein domain"/>
    <property type="match status" value="2"/>
</dbReference>
<dbReference type="SUPFAM" id="SSF53807">
    <property type="entry name" value="Helical backbone' metal receptor"/>
    <property type="match status" value="1"/>
</dbReference>
<feature type="compositionally biased region" description="Polar residues" evidence="5">
    <location>
        <begin position="27"/>
        <end position="37"/>
    </location>
</feature>
<dbReference type="PANTHER" id="PTHR30532">
    <property type="entry name" value="IRON III DICITRATE-BINDING PERIPLASMIC PROTEIN"/>
    <property type="match status" value="1"/>
</dbReference>
<comment type="similarity">
    <text evidence="2">Belongs to the bacterial solute-binding protein 8 family.</text>
</comment>
<feature type="chain" id="PRO_5045399990" evidence="6">
    <location>
        <begin position="23"/>
        <end position="345"/>
    </location>
</feature>
<name>A0ABQ1ZMD8_9BACL</name>
<evidence type="ECO:0000256" key="4">
    <source>
        <dbReference type="ARBA" id="ARBA00022729"/>
    </source>
</evidence>
<dbReference type="InterPro" id="IPR051313">
    <property type="entry name" value="Bact_iron-sidero_bind"/>
</dbReference>
<proteinExistence type="inferred from homology"/>
<feature type="compositionally biased region" description="Basic and acidic residues" evidence="5">
    <location>
        <begin position="38"/>
        <end position="50"/>
    </location>
</feature>
<feature type="domain" description="Fe/B12 periplasmic-binding" evidence="7">
    <location>
        <begin position="86"/>
        <end position="345"/>
    </location>
</feature>
<dbReference type="PROSITE" id="PS50983">
    <property type="entry name" value="FE_B12_PBP"/>
    <property type="match status" value="1"/>
</dbReference>
<protein>
    <submittedName>
        <fullName evidence="8">Iron(3+)-hydroxamate-binding protein FhuD</fullName>
    </submittedName>
</protein>
<feature type="compositionally biased region" description="Low complexity" evidence="5">
    <location>
        <begin position="54"/>
        <end position="65"/>
    </location>
</feature>
<dbReference type="PROSITE" id="PS51257">
    <property type="entry name" value="PROKAR_LIPOPROTEIN"/>
    <property type="match status" value="1"/>
</dbReference>